<keyword evidence="1" id="KW-0677">Repeat</keyword>
<dbReference type="PROSITE" id="PS50088">
    <property type="entry name" value="ANK_REPEAT"/>
    <property type="match status" value="2"/>
</dbReference>
<dbReference type="AlphaFoldDB" id="A0A5C3KAD2"/>
<dbReference type="InterPro" id="IPR036770">
    <property type="entry name" value="Ankyrin_rpt-contain_sf"/>
</dbReference>
<evidence type="ECO:0000256" key="3">
    <source>
        <dbReference type="PROSITE-ProRule" id="PRU00023"/>
    </source>
</evidence>
<accession>A0A5C3KAD2</accession>
<dbReference type="SUPFAM" id="SSF48403">
    <property type="entry name" value="Ankyrin repeat"/>
    <property type="match status" value="2"/>
</dbReference>
<feature type="repeat" description="ANK" evidence="3">
    <location>
        <begin position="61"/>
        <end position="83"/>
    </location>
</feature>
<dbReference type="STRING" id="230819.A0A5C3KAD2"/>
<evidence type="ECO:0000313" key="4">
    <source>
        <dbReference type="EMBL" id="TFK16824.1"/>
    </source>
</evidence>
<dbReference type="SMART" id="SM00248">
    <property type="entry name" value="ANK"/>
    <property type="match status" value="14"/>
</dbReference>
<protein>
    <submittedName>
        <fullName evidence="4">Ankyrin</fullName>
    </submittedName>
</protein>
<reference evidence="4 5" key="1">
    <citation type="journal article" date="2019" name="Nat. Ecol. Evol.">
        <title>Megaphylogeny resolves global patterns of mushroom evolution.</title>
        <authorList>
            <person name="Varga T."/>
            <person name="Krizsan K."/>
            <person name="Foldi C."/>
            <person name="Dima B."/>
            <person name="Sanchez-Garcia M."/>
            <person name="Sanchez-Ramirez S."/>
            <person name="Szollosi G.J."/>
            <person name="Szarkandi J.G."/>
            <person name="Papp V."/>
            <person name="Albert L."/>
            <person name="Andreopoulos W."/>
            <person name="Angelini C."/>
            <person name="Antonin V."/>
            <person name="Barry K.W."/>
            <person name="Bougher N.L."/>
            <person name="Buchanan P."/>
            <person name="Buyck B."/>
            <person name="Bense V."/>
            <person name="Catcheside P."/>
            <person name="Chovatia M."/>
            <person name="Cooper J."/>
            <person name="Damon W."/>
            <person name="Desjardin D."/>
            <person name="Finy P."/>
            <person name="Geml J."/>
            <person name="Haridas S."/>
            <person name="Hughes K."/>
            <person name="Justo A."/>
            <person name="Karasinski D."/>
            <person name="Kautmanova I."/>
            <person name="Kiss B."/>
            <person name="Kocsube S."/>
            <person name="Kotiranta H."/>
            <person name="LaButti K.M."/>
            <person name="Lechner B.E."/>
            <person name="Liimatainen K."/>
            <person name="Lipzen A."/>
            <person name="Lukacs Z."/>
            <person name="Mihaltcheva S."/>
            <person name="Morgado L.N."/>
            <person name="Niskanen T."/>
            <person name="Noordeloos M.E."/>
            <person name="Ohm R.A."/>
            <person name="Ortiz-Santana B."/>
            <person name="Ovrebo C."/>
            <person name="Racz N."/>
            <person name="Riley R."/>
            <person name="Savchenko A."/>
            <person name="Shiryaev A."/>
            <person name="Soop K."/>
            <person name="Spirin V."/>
            <person name="Szebenyi C."/>
            <person name="Tomsovsky M."/>
            <person name="Tulloss R.E."/>
            <person name="Uehling J."/>
            <person name="Grigoriev I.V."/>
            <person name="Vagvolgyi C."/>
            <person name="Papp T."/>
            <person name="Martin F.M."/>
            <person name="Miettinen O."/>
            <person name="Hibbett D.S."/>
            <person name="Nagy L.G."/>
        </authorList>
    </citation>
    <scope>NUCLEOTIDE SEQUENCE [LARGE SCALE GENOMIC DNA]</scope>
    <source>
        <strain evidence="4 5">CBS 121175</strain>
    </source>
</reference>
<dbReference type="PANTHER" id="PTHR24198:SF165">
    <property type="entry name" value="ANKYRIN REPEAT-CONTAINING PROTEIN-RELATED"/>
    <property type="match status" value="1"/>
</dbReference>
<name>A0A5C3KAD2_COPMA</name>
<evidence type="ECO:0000313" key="5">
    <source>
        <dbReference type="Proteomes" id="UP000307440"/>
    </source>
</evidence>
<feature type="repeat" description="ANK" evidence="3">
    <location>
        <begin position="292"/>
        <end position="325"/>
    </location>
</feature>
<evidence type="ECO:0000256" key="2">
    <source>
        <dbReference type="ARBA" id="ARBA00023043"/>
    </source>
</evidence>
<keyword evidence="2 3" id="KW-0040">ANK repeat</keyword>
<organism evidence="4 5">
    <name type="scientific">Coprinopsis marcescibilis</name>
    <name type="common">Agaric fungus</name>
    <name type="synonym">Psathyrella marcescibilis</name>
    <dbReference type="NCBI Taxonomy" id="230819"/>
    <lineage>
        <taxon>Eukaryota</taxon>
        <taxon>Fungi</taxon>
        <taxon>Dikarya</taxon>
        <taxon>Basidiomycota</taxon>
        <taxon>Agaricomycotina</taxon>
        <taxon>Agaricomycetes</taxon>
        <taxon>Agaricomycetidae</taxon>
        <taxon>Agaricales</taxon>
        <taxon>Agaricineae</taxon>
        <taxon>Psathyrellaceae</taxon>
        <taxon>Coprinopsis</taxon>
    </lineage>
</organism>
<evidence type="ECO:0000256" key="1">
    <source>
        <dbReference type="ARBA" id="ARBA00022737"/>
    </source>
</evidence>
<dbReference type="Proteomes" id="UP000307440">
    <property type="component" value="Unassembled WGS sequence"/>
</dbReference>
<dbReference type="Pfam" id="PF12796">
    <property type="entry name" value="Ank_2"/>
    <property type="match status" value="4"/>
</dbReference>
<keyword evidence="5" id="KW-1185">Reference proteome</keyword>
<sequence>MMGNEDVVAFLMGVEGVDVNLKDRGGQTALFAAAANHHAGVVKAILSGGGVKVNEATEGIYGSTPLTHASHTGQHDIVQLLLEAEGIDVNRTKGINFRGPLDEALNEGRIDNIETILNSGEVSLDKESAFNSLMCAAHSAKSEAVIFALNHRKFDVNGKDDEGHSALAHSLRSPRPSTGAAEALLQIPGIDINSVDKCGTTILMLALRHETDAPKLVETIIKLGRTLDINAKDGDGQTALAHAVSKRSWEVVLMLLGIEGVDYNCVDALGRTPLMMAVKRIEGVDYNCVDALGRTPLMMAVKSGHDDIVALLLEFNGIKIDARDNEGKTALAHAISNHQVKVFEALLKVDSISAEYTTSEGMSFVMLAAESGNATRIRSVLQLAQFDINARDTIHGRTALAFAVASRSYDAVEALLEVEGVDVHCVDKQGMTLLMHTVMTGKAEMVNRCLGFGLGANINATDVKGRTALFHAAKSYLDRGPGIVSTLLKVKGIDLSVQDAKGRTPLMVAIEKERKKTALLLRKAGGHVSRVIV</sequence>
<gene>
    <name evidence="4" type="ORF">FA15DRAFT_711370</name>
</gene>
<dbReference type="EMBL" id="ML210629">
    <property type="protein sequence ID" value="TFK16824.1"/>
    <property type="molecule type" value="Genomic_DNA"/>
</dbReference>
<dbReference type="PANTHER" id="PTHR24198">
    <property type="entry name" value="ANKYRIN REPEAT AND PROTEIN KINASE DOMAIN-CONTAINING PROTEIN"/>
    <property type="match status" value="1"/>
</dbReference>
<dbReference type="OrthoDB" id="7464126at2759"/>
<proteinExistence type="predicted"/>
<dbReference type="InterPro" id="IPR002110">
    <property type="entry name" value="Ankyrin_rpt"/>
</dbReference>
<dbReference type="PROSITE" id="PS50297">
    <property type="entry name" value="ANK_REP_REGION"/>
    <property type="match status" value="2"/>
</dbReference>
<dbReference type="Gene3D" id="1.25.40.20">
    <property type="entry name" value="Ankyrin repeat-containing domain"/>
    <property type="match status" value="4"/>
</dbReference>